<dbReference type="EMBL" id="GAKP01013518">
    <property type="protein sequence ID" value="JAC45434.1"/>
    <property type="molecule type" value="Transcribed_RNA"/>
</dbReference>
<reference evidence="18" key="1">
    <citation type="journal article" date="2014" name="BMC Genomics">
        <title>Characterizing the developmental transcriptome of the oriental fruit fly, Bactrocera dorsalis (Diptera: Tephritidae) through comparative genomic analysis with Drosophila melanogaster utilizing modENCODE datasets.</title>
        <authorList>
            <person name="Geib S.M."/>
            <person name="Calla B."/>
            <person name="Hall B."/>
            <person name="Hou S."/>
            <person name="Manoukis N.C."/>
        </authorList>
    </citation>
    <scope>NUCLEOTIDE SEQUENCE</scope>
    <source>
        <strain evidence="18">Punador</strain>
    </source>
</reference>
<keyword evidence="11" id="KW-0325">Glycoprotein</keyword>
<evidence type="ECO:0000256" key="2">
    <source>
        <dbReference type="ARBA" id="ARBA00006459"/>
    </source>
</evidence>
<evidence type="ECO:0000256" key="11">
    <source>
        <dbReference type="ARBA" id="ARBA00023180"/>
    </source>
</evidence>
<keyword evidence="15" id="KW-1015">Disulfide bond</keyword>
<feature type="transmembrane region" description="Helical" evidence="17">
    <location>
        <begin position="287"/>
        <end position="314"/>
    </location>
</feature>
<dbReference type="PROSITE" id="PS00754">
    <property type="entry name" value="NA_NEUROTRAN_SYMP_2"/>
    <property type="match status" value="1"/>
</dbReference>
<evidence type="ECO:0000256" key="3">
    <source>
        <dbReference type="ARBA" id="ARBA00022448"/>
    </source>
</evidence>
<feature type="transmembrane region" description="Helical" evidence="17">
    <location>
        <begin position="161"/>
        <end position="188"/>
    </location>
</feature>
<dbReference type="PANTHER" id="PTHR11616:SF321">
    <property type="entry name" value="SODIUM-DEPENDENT NUTRIENT AMINO ACID TRANSPORTER 1-RELATED"/>
    <property type="match status" value="1"/>
</dbReference>
<feature type="non-terminal residue" evidence="18">
    <location>
        <position position="1"/>
    </location>
</feature>
<dbReference type="OrthoDB" id="6581954at2759"/>
<feature type="binding site" evidence="14">
    <location>
        <position position="436"/>
    </location>
    <ligand>
        <name>Na(+)</name>
        <dbReference type="ChEBI" id="CHEBI:29101"/>
        <label>1</label>
    </ligand>
</feature>
<evidence type="ECO:0000256" key="16">
    <source>
        <dbReference type="RuleBase" id="RU003732"/>
    </source>
</evidence>
<comment type="function">
    <text evidence="13">Unusual broad substrate spectrum amino acid:sodium cotransporter that promotes absorption of the D isomers of essential amino acids. Neutral amino acids are the preferred substrates, especially methionine and phenylalanine.</text>
</comment>
<dbReference type="GO" id="GO:0089718">
    <property type="term" value="P:amino acid import across plasma membrane"/>
    <property type="evidence" value="ECO:0007669"/>
    <property type="project" value="TreeGrafter"/>
</dbReference>
<comment type="similarity">
    <text evidence="2 16">Belongs to the sodium:neurotransmitter symporter (SNF) (TC 2.A.22) family.</text>
</comment>
<dbReference type="AlphaFoldDB" id="A0A034VSJ1"/>
<keyword evidence="4 16" id="KW-0812">Transmembrane</keyword>
<keyword evidence="10 17" id="KW-0472">Membrane</keyword>
<evidence type="ECO:0000256" key="6">
    <source>
        <dbReference type="ARBA" id="ARBA00022970"/>
    </source>
</evidence>
<feature type="transmembrane region" description="Helical" evidence="17">
    <location>
        <begin position="572"/>
        <end position="594"/>
    </location>
</feature>
<dbReference type="PROSITE" id="PS50267">
    <property type="entry name" value="NA_NEUROTRAN_SYMP_3"/>
    <property type="match status" value="1"/>
</dbReference>
<evidence type="ECO:0000256" key="13">
    <source>
        <dbReference type="ARBA" id="ARBA00037785"/>
    </source>
</evidence>
<feature type="binding site" evidence="14">
    <location>
        <position position="337"/>
    </location>
    <ligand>
        <name>Na(+)</name>
        <dbReference type="ChEBI" id="CHEBI:29101"/>
        <label>1</label>
    </ligand>
</feature>
<feature type="transmembrane region" description="Helical" evidence="17">
    <location>
        <begin position="493"/>
        <end position="517"/>
    </location>
</feature>
<dbReference type="Pfam" id="PF00209">
    <property type="entry name" value="SNF"/>
    <property type="match status" value="1"/>
</dbReference>
<evidence type="ECO:0000256" key="4">
    <source>
        <dbReference type="ARBA" id="ARBA00022692"/>
    </source>
</evidence>
<feature type="binding site" evidence="14">
    <location>
        <position position="98"/>
    </location>
    <ligand>
        <name>Na(+)</name>
        <dbReference type="ChEBI" id="CHEBI:29101"/>
        <label>1</label>
    </ligand>
</feature>
<sequence length="656" mass="72460">KNFAKKNCKKIKKNIKKILQKKFQKNIKKKNQKKIDSTISSKMSAEEELLKLQPRNLESGASADAKKLTLDELTTGGKPKEQWGNEIEFLFSCISLSVGLGNIWRFPYIAFQNGGGTFVIPYLIVLLIIGRPVYYLEIILGQFSGSGCIKAFNMAPIMKGIAAGQVLATGASITYYSSIMALTLRFLIASFSTVLPWSYCREEWGDSCLNETALTAFNNTQITVSKMSSAELYFQKEILHEQDDVFHGLGMPNWELVGCLAVAWFIIGGVLIRGVKSSGKAAYFLGIFPYVVLLVLLLRAVTLPGAMDGIIYFFKPQWSELLNPLVWYAAVTQVFFSLAICFGTLITYASYNNFSRNVYKDIVIITTMDSCSSIIAGCITFGILGNLAFKTGAADVASVVKGGAGLAFISYPDAIAKFEFIPQAFAVLFFLMLFVLGIGSTVGMGSCIVRVIRDRWVRAPNWALALSLAVLGFAVSIVYMTPGGQFVLNLVDFYGVSFTALILAIGELLAVGWVYGVKRFCADIEFMIGLKTGIYWRICWGVITPGLMLAVLIYTLIDLKPLTYKNVDYPRIAHVFGWCLSALGLLQIPGWALYSICKQSKSASLLNKLKAAAAPANAWGPLEQTKHEEYVNQRRKFELQAKQRTILQSAYDNLFG</sequence>
<feature type="transmembrane region" description="Helical" evidence="17">
    <location>
        <begin position="538"/>
        <end position="557"/>
    </location>
</feature>
<evidence type="ECO:0000256" key="8">
    <source>
        <dbReference type="ARBA" id="ARBA00023053"/>
    </source>
</evidence>
<feature type="disulfide bond" evidence="15">
    <location>
        <begin position="200"/>
        <end position="208"/>
    </location>
</feature>
<dbReference type="InterPro" id="IPR037272">
    <property type="entry name" value="SNS_sf"/>
</dbReference>
<keyword evidence="7 17" id="KW-1133">Transmembrane helix</keyword>
<feature type="binding site" evidence="14">
    <location>
        <position position="440"/>
    </location>
    <ligand>
        <name>Na(+)</name>
        <dbReference type="ChEBI" id="CHEBI:29101"/>
        <label>1</label>
    </ligand>
</feature>
<dbReference type="PRINTS" id="PR00176">
    <property type="entry name" value="NANEUSMPORT"/>
</dbReference>
<evidence type="ECO:0000256" key="7">
    <source>
        <dbReference type="ARBA" id="ARBA00022989"/>
    </source>
</evidence>
<evidence type="ECO:0000256" key="15">
    <source>
        <dbReference type="PIRSR" id="PIRSR600175-2"/>
    </source>
</evidence>
<dbReference type="PROSITE" id="PS00610">
    <property type="entry name" value="NA_NEUROTRAN_SYMP_1"/>
    <property type="match status" value="1"/>
</dbReference>
<feature type="transmembrane region" description="Helical" evidence="17">
    <location>
        <begin position="118"/>
        <end position="140"/>
    </location>
</feature>
<keyword evidence="5 16" id="KW-0769">Symport</keyword>
<evidence type="ECO:0000256" key="17">
    <source>
        <dbReference type="SAM" id="Phobius"/>
    </source>
</evidence>
<dbReference type="SUPFAM" id="SSF161070">
    <property type="entry name" value="SNF-like"/>
    <property type="match status" value="1"/>
</dbReference>
<evidence type="ECO:0000256" key="1">
    <source>
        <dbReference type="ARBA" id="ARBA00004141"/>
    </source>
</evidence>
<accession>A0A034VSJ1</accession>
<comment type="subcellular location">
    <subcellularLocation>
        <location evidence="1">Membrane</location>
        <topology evidence="1">Multi-pass membrane protein</topology>
    </subcellularLocation>
</comment>
<keyword evidence="14" id="KW-0479">Metal-binding</keyword>
<dbReference type="InterPro" id="IPR000175">
    <property type="entry name" value="Na/ntran_symport"/>
</dbReference>
<keyword evidence="6" id="KW-0029">Amino-acid transport</keyword>
<evidence type="ECO:0000256" key="9">
    <source>
        <dbReference type="ARBA" id="ARBA00023065"/>
    </source>
</evidence>
<feature type="binding site" evidence="14">
    <location>
        <position position="102"/>
    </location>
    <ligand>
        <name>Na(+)</name>
        <dbReference type="ChEBI" id="CHEBI:29101"/>
        <label>1</label>
    </ligand>
</feature>
<feature type="transmembrane region" description="Helical" evidence="17">
    <location>
        <begin position="362"/>
        <end position="384"/>
    </location>
</feature>
<evidence type="ECO:0000256" key="10">
    <source>
        <dbReference type="ARBA" id="ARBA00023136"/>
    </source>
</evidence>
<keyword evidence="3 16" id="KW-0813">Transport</keyword>
<evidence type="ECO:0000313" key="18">
    <source>
        <dbReference type="EMBL" id="JAC45434.1"/>
    </source>
</evidence>
<protein>
    <recommendedName>
        <fullName evidence="16">Transporter</fullName>
    </recommendedName>
</protein>
<dbReference type="GO" id="GO:0005283">
    <property type="term" value="F:amino acid:sodium symporter activity"/>
    <property type="evidence" value="ECO:0007669"/>
    <property type="project" value="TreeGrafter"/>
</dbReference>
<gene>
    <name evidence="18" type="primary">NAAT1</name>
</gene>
<feature type="transmembrane region" description="Helical" evidence="17">
    <location>
        <begin position="87"/>
        <end position="106"/>
    </location>
</feature>
<name>A0A034VSJ1_BACDO</name>
<evidence type="ECO:0000256" key="12">
    <source>
        <dbReference type="ARBA" id="ARBA00023201"/>
    </source>
</evidence>
<keyword evidence="12" id="KW-0739">Sodium transport</keyword>
<evidence type="ECO:0000256" key="5">
    <source>
        <dbReference type="ARBA" id="ARBA00022847"/>
    </source>
</evidence>
<dbReference type="GO" id="GO:0046872">
    <property type="term" value="F:metal ion binding"/>
    <property type="evidence" value="ECO:0007669"/>
    <property type="project" value="UniProtKB-KW"/>
</dbReference>
<evidence type="ECO:0000256" key="14">
    <source>
        <dbReference type="PIRSR" id="PIRSR600175-1"/>
    </source>
</evidence>
<dbReference type="CDD" id="cd10324">
    <property type="entry name" value="SLC6sbd"/>
    <property type="match status" value="1"/>
</dbReference>
<feature type="transmembrane region" description="Helical" evidence="17">
    <location>
        <begin position="326"/>
        <end position="350"/>
    </location>
</feature>
<dbReference type="GO" id="GO:0015179">
    <property type="term" value="F:L-amino acid transmembrane transporter activity"/>
    <property type="evidence" value="ECO:0007669"/>
    <property type="project" value="TreeGrafter"/>
</dbReference>
<organism evidence="18">
    <name type="scientific">Bactrocera dorsalis</name>
    <name type="common">Oriental fruit fly</name>
    <name type="synonym">Dacus dorsalis</name>
    <dbReference type="NCBI Taxonomy" id="27457"/>
    <lineage>
        <taxon>Eukaryota</taxon>
        <taxon>Metazoa</taxon>
        <taxon>Ecdysozoa</taxon>
        <taxon>Arthropoda</taxon>
        <taxon>Hexapoda</taxon>
        <taxon>Insecta</taxon>
        <taxon>Pterygota</taxon>
        <taxon>Neoptera</taxon>
        <taxon>Endopterygota</taxon>
        <taxon>Diptera</taxon>
        <taxon>Brachycera</taxon>
        <taxon>Muscomorpha</taxon>
        <taxon>Tephritoidea</taxon>
        <taxon>Tephritidae</taxon>
        <taxon>Bactrocera</taxon>
        <taxon>Bactrocera</taxon>
    </lineage>
</organism>
<feature type="transmembrane region" description="Helical" evidence="17">
    <location>
        <begin position="424"/>
        <end position="449"/>
    </location>
</feature>
<feature type="transmembrane region" description="Helical" evidence="17">
    <location>
        <begin position="461"/>
        <end position="481"/>
    </location>
</feature>
<proteinExistence type="inferred from homology"/>
<dbReference type="PANTHER" id="PTHR11616">
    <property type="entry name" value="SODIUM/CHLORIDE DEPENDENT TRANSPORTER"/>
    <property type="match status" value="1"/>
</dbReference>
<feature type="transmembrane region" description="Helical" evidence="17">
    <location>
        <begin position="254"/>
        <end position="275"/>
    </location>
</feature>
<keyword evidence="8 14" id="KW-0915">Sodium</keyword>
<dbReference type="GO" id="GO:0005886">
    <property type="term" value="C:plasma membrane"/>
    <property type="evidence" value="ECO:0007669"/>
    <property type="project" value="TreeGrafter"/>
</dbReference>
<keyword evidence="9" id="KW-0406">Ion transport</keyword>